<reference evidence="2 3" key="1">
    <citation type="journal article" date="2018" name="ISME J.">
        <title>Endosymbiont genomes yield clues of tubeworm success.</title>
        <authorList>
            <person name="Li Y."/>
            <person name="Liles M.R."/>
            <person name="Halanych K.M."/>
        </authorList>
    </citation>
    <scope>NUCLEOTIDE SEQUENCE [LARGE SCALE GENOMIC DNA]</scope>
    <source>
        <strain evidence="2">A1462</strain>
    </source>
</reference>
<protein>
    <recommendedName>
        <fullName evidence="1">MrfA-like Zn-binding domain-containing protein</fullName>
    </recommendedName>
</protein>
<organism evidence="2 3">
    <name type="scientific">endosymbiont of Escarpia spicata</name>
    <dbReference type="NCBI Taxonomy" id="2200908"/>
    <lineage>
        <taxon>Bacteria</taxon>
        <taxon>Pseudomonadati</taxon>
        <taxon>Pseudomonadota</taxon>
        <taxon>Gammaproteobacteria</taxon>
        <taxon>sulfur-oxidizing symbionts</taxon>
    </lineage>
</organism>
<evidence type="ECO:0000313" key="2">
    <source>
        <dbReference type="EMBL" id="RDH87663.1"/>
    </source>
</evidence>
<dbReference type="InterPro" id="IPR047721">
    <property type="entry name" value="DrmB"/>
</dbReference>
<name>A0A370DTN2_9GAMM</name>
<evidence type="ECO:0000313" key="3">
    <source>
        <dbReference type="Proteomes" id="UP000254771"/>
    </source>
</evidence>
<dbReference type="Pfam" id="PF09369">
    <property type="entry name" value="MZB"/>
    <property type="match status" value="1"/>
</dbReference>
<keyword evidence="3" id="KW-1185">Reference proteome</keyword>
<comment type="caution">
    <text evidence="2">The sequence shown here is derived from an EMBL/GenBank/DDBJ whole genome shotgun (WGS) entry which is preliminary data.</text>
</comment>
<dbReference type="AlphaFoldDB" id="A0A370DTN2"/>
<feature type="domain" description="MrfA-like Zn-binding" evidence="1">
    <location>
        <begin position="473"/>
        <end position="572"/>
    </location>
</feature>
<accession>A0A370DTN2</accession>
<dbReference type="NCBIfam" id="NF038324">
    <property type="entry name" value="DrmB_fam"/>
    <property type="match status" value="1"/>
</dbReference>
<dbReference type="Proteomes" id="UP000254771">
    <property type="component" value="Unassembled WGS sequence"/>
</dbReference>
<gene>
    <name evidence="2" type="ORF">DIZ78_03650</name>
</gene>
<sequence length="607" mass="67728">MANELIPIRLSHLLGHSGVGAIVRGANGLVVVQDTRQWTDRQGISAGKLIPYVERVRAALGIEEQLREPPVAKELANGQVDGTSVPATRFPSWMHCPSCGSMYRWPWRKDQPDHAPRCNHQDCKHHPKLEQVTWVLAHPEGYLADVPWHFLAHQGARDPSQRNCKVQDQLRLIERGYEERILRCGACGVGTRFRGDERVGFGQGRMQPWTKDDLVPPIEVGEEGDKDHAQVLVINDTRVYVPVAESVLVIPPESRVRKGTVVDRLYRNSGDRSRIDGARTPLARKGIIRTLATEYRCTPNDIETALADLARGYPLYGENLTPGQLRESEFKAFLEVLPDQREDEDLVTRNRSDEWCELGSAVDLNSEERKIVHSVRHLVRVDRLKAVKVFKGFTRLGGEEIVPPDIVGKSDWLPAIELYGEGIFLALDEDRLKVWEQTPAVVSRLNRLLPRFTESGRDDPNPLTTRFMLLHTLSHLLMRQIESEGGYPAASLIERIYCANAPEPMAGILIHVAVPDIAGSLGGLAELSEPRRFLGILIRALEHSRWCSLDPVCSEHEGQGPGLLNRAACHACALVPEPACEYGNTLLDRGFVKDDAANGLPSFFGIT</sequence>
<dbReference type="EMBL" id="QFXE01000005">
    <property type="protein sequence ID" value="RDH87663.1"/>
    <property type="molecule type" value="Genomic_DNA"/>
</dbReference>
<proteinExistence type="predicted"/>
<evidence type="ECO:0000259" key="1">
    <source>
        <dbReference type="Pfam" id="PF09369"/>
    </source>
</evidence>
<dbReference type="InterPro" id="IPR018973">
    <property type="entry name" value="MZB"/>
</dbReference>